<keyword evidence="3" id="KW-0472">Membrane</keyword>
<sequence length="77" mass="8690">MQTAVAGANQVATERLTNIRTVRVLVAEQKEMRAYRSKITEIWNISKKEGFAKGCCSEDFSLQAICLFRLFCSMVVV</sequence>
<protein>
    <submittedName>
        <fullName evidence="6">ABC transmembrane type-1 domain-containing protein</fullName>
    </submittedName>
</protein>
<dbReference type="GO" id="GO:0016020">
    <property type="term" value="C:membrane"/>
    <property type="evidence" value="ECO:0007669"/>
    <property type="project" value="InterPro"/>
</dbReference>
<evidence type="ECO:0000313" key="6">
    <source>
        <dbReference type="WBParaSite" id="jg19817"/>
    </source>
</evidence>
<keyword evidence="5" id="KW-1185">Reference proteome</keyword>
<evidence type="ECO:0000256" key="2">
    <source>
        <dbReference type="ARBA" id="ARBA00022989"/>
    </source>
</evidence>
<dbReference type="Gene3D" id="1.20.1560.10">
    <property type="entry name" value="ABC transporter type 1, transmembrane domain"/>
    <property type="match status" value="1"/>
</dbReference>
<evidence type="ECO:0000256" key="3">
    <source>
        <dbReference type="ARBA" id="ARBA00023136"/>
    </source>
</evidence>
<dbReference type="InterPro" id="IPR036640">
    <property type="entry name" value="ABC1_TM_sf"/>
</dbReference>
<keyword evidence="2" id="KW-1133">Transmembrane helix</keyword>
<proteinExistence type="predicted"/>
<dbReference type="Proteomes" id="UP000887574">
    <property type="component" value="Unplaced"/>
</dbReference>
<dbReference type="GO" id="GO:0140359">
    <property type="term" value="F:ABC-type transporter activity"/>
    <property type="evidence" value="ECO:0007669"/>
    <property type="project" value="InterPro"/>
</dbReference>
<evidence type="ECO:0000313" key="5">
    <source>
        <dbReference type="Proteomes" id="UP000887574"/>
    </source>
</evidence>
<dbReference type="Pfam" id="PF00664">
    <property type="entry name" value="ABC_membrane"/>
    <property type="match status" value="1"/>
</dbReference>
<evidence type="ECO:0000259" key="4">
    <source>
        <dbReference type="PROSITE" id="PS50929"/>
    </source>
</evidence>
<reference evidence="6" key="1">
    <citation type="submission" date="2022-11" db="UniProtKB">
        <authorList>
            <consortium name="WormBaseParasite"/>
        </authorList>
    </citation>
    <scope>IDENTIFICATION</scope>
</reference>
<feature type="domain" description="ABC transmembrane type-1" evidence="4">
    <location>
        <begin position="1"/>
        <end position="54"/>
    </location>
</feature>
<dbReference type="SUPFAM" id="SSF90123">
    <property type="entry name" value="ABC transporter transmembrane region"/>
    <property type="match status" value="1"/>
</dbReference>
<dbReference type="WBParaSite" id="jg19817">
    <property type="protein sequence ID" value="jg19817"/>
    <property type="gene ID" value="jg19817"/>
</dbReference>
<keyword evidence="1" id="KW-0812">Transmembrane</keyword>
<dbReference type="InterPro" id="IPR011527">
    <property type="entry name" value="ABC1_TM_dom"/>
</dbReference>
<dbReference type="GO" id="GO:0005524">
    <property type="term" value="F:ATP binding"/>
    <property type="evidence" value="ECO:0007669"/>
    <property type="project" value="InterPro"/>
</dbReference>
<dbReference type="AlphaFoldDB" id="A0A915DH41"/>
<accession>A0A915DH41</accession>
<name>A0A915DH41_9BILA</name>
<dbReference type="PROSITE" id="PS50929">
    <property type="entry name" value="ABC_TM1F"/>
    <property type="match status" value="1"/>
</dbReference>
<organism evidence="5 6">
    <name type="scientific">Ditylenchus dipsaci</name>
    <dbReference type="NCBI Taxonomy" id="166011"/>
    <lineage>
        <taxon>Eukaryota</taxon>
        <taxon>Metazoa</taxon>
        <taxon>Ecdysozoa</taxon>
        <taxon>Nematoda</taxon>
        <taxon>Chromadorea</taxon>
        <taxon>Rhabditida</taxon>
        <taxon>Tylenchina</taxon>
        <taxon>Tylenchomorpha</taxon>
        <taxon>Sphaerularioidea</taxon>
        <taxon>Anguinidae</taxon>
        <taxon>Anguininae</taxon>
        <taxon>Ditylenchus</taxon>
    </lineage>
</organism>
<evidence type="ECO:0000256" key="1">
    <source>
        <dbReference type="ARBA" id="ARBA00022692"/>
    </source>
</evidence>